<dbReference type="Pfam" id="PF00271">
    <property type="entry name" value="Helicase_C"/>
    <property type="match status" value="1"/>
</dbReference>
<protein>
    <submittedName>
        <fullName evidence="5">Competence protein ComFA</fullName>
    </submittedName>
</protein>
<organism evidence="5 6">
    <name type="scientific">Salibacterium halotolerans</name>
    <dbReference type="NCBI Taxonomy" id="1884432"/>
    <lineage>
        <taxon>Bacteria</taxon>
        <taxon>Bacillati</taxon>
        <taxon>Bacillota</taxon>
        <taxon>Bacilli</taxon>
        <taxon>Bacillales</taxon>
        <taxon>Bacillaceae</taxon>
    </lineage>
</organism>
<dbReference type="SUPFAM" id="SSF52540">
    <property type="entry name" value="P-loop containing nucleoside triphosphate hydrolases"/>
    <property type="match status" value="1"/>
</dbReference>
<dbReference type="AlphaFoldDB" id="A0A1I5WY78"/>
<keyword evidence="6" id="KW-1185">Reference proteome</keyword>
<feature type="domain" description="Helicase C-terminal" evidence="4">
    <location>
        <begin position="1"/>
        <end position="142"/>
    </location>
</feature>
<gene>
    <name evidence="5" type="ORF">SAMN05518683_12335</name>
</gene>
<evidence type="ECO:0000313" key="6">
    <source>
        <dbReference type="Proteomes" id="UP000198892"/>
    </source>
</evidence>
<proteinExistence type="predicted"/>
<dbReference type="GO" id="GO:0043138">
    <property type="term" value="F:3'-5' DNA helicase activity"/>
    <property type="evidence" value="ECO:0007669"/>
    <property type="project" value="TreeGrafter"/>
</dbReference>
<dbReference type="InterPro" id="IPR027417">
    <property type="entry name" value="P-loop_NTPase"/>
</dbReference>
<dbReference type="GO" id="GO:0006270">
    <property type="term" value="P:DNA replication initiation"/>
    <property type="evidence" value="ECO:0007669"/>
    <property type="project" value="TreeGrafter"/>
</dbReference>
<dbReference type="InterPro" id="IPR001650">
    <property type="entry name" value="Helicase_C-like"/>
</dbReference>
<dbReference type="RefSeq" id="WP_244504365.1">
    <property type="nucleotide sequence ID" value="NZ_FOXD01000023.1"/>
</dbReference>
<accession>A0A1I5WY78</accession>
<keyword evidence="2" id="KW-0067">ATP-binding</keyword>
<keyword evidence="3" id="KW-0238">DNA-binding</keyword>
<dbReference type="GO" id="GO:0005524">
    <property type="term" value="F:ATP binding"/>
    <property type="evidence" value="ECO:0007669"/>
    <property type="project" value="UniProtKB-KW"/>
</dbReference>
<reference evidence="6" key="1">
    <citation type="submission" date="2016-10" db="EMBL/GenBank/DDBJ databases">
        <authorList>
            <person name="Varghese N."/>
            <person name="Submissions S."/>
        </authorList>
    </citation>
    <scope>NUCLEOTIDE SEQUENCE [LARGE SCALE GENOMIC DNA]</scope>
    <source>
        <strain evidence="6">S7</strain>
    </source>
</reference>
<sequence length="142" mass="15823">MEKWCCKRLNDREPAFLFVPSITVLEQVTTILKEIEPSIEGVHSTDEDRHDNVRRFREGSVPILVTTTIMERGVTIENVDVAVLGAEAAIFTESALVQISGRAGRSEGHPDGDVVFFHAGKTEAMAAARRHIVTMNKEEVEY</sequence>
<evidence type="ECO:0000256" key="1">
    <source>
        <dbReference type="ARBA" id="ARBA00022741"/>
    </source>
</evidence>
<dbReference type="SMART" id="SM00490">
    <property type="entry name" value="HELICc"/>
    <property type="match status" value="1"/>
</dbReference>
<dbReference type="STRING" id="1884432.SAMN05518683_12335"/>
<dbReference type="GO" id="GO:0006302">
    <property type="term" value="P:double-strand break repair"/>
    <property type="evidence" value="ECO:0007669"/>
    <property type="project" value="TreeGrafter"/>
</dbReference>
<evidence type="ECO:0000256" key="2">
    <source>
        <dbReference type="ARBA" id="ARBA00022840"/>
    </source>
</evidence>
<dbReference type="CDD" id="cd18785">
    <property type="entry name" value="SF2_C"/>
    <property type="match status" value="1"/>
</dbReference>
<dbReference type="PROSITE" id="PS51194">
    <property type="entry name" value="HELICASE_CTER"/>
    <property type="match status" value="1"/>
</dbReference>
<dbReference type="Gene3D" id="3.40.50.300">
    <property type="entry name" value="P-loop containing nucleotide triphosphate hydrolases"/>
    <property type="match status" value="1"/>
</dbReference>
<name>A0A1I5WY78_9BACI</name>
<dbReference type="GO" id="GO:0006310">
    <property type="term" value="P:DNA recombination"/>
    <property type="evidence" value="ECO:0007669"/>
    <property type="project" value="TreeGrafter"/>
</dbReference>
<evidence type="ECO:0000259" key="4">
    <source>
        <dbReference type="PROSITE" id="PS51194"/>
    </source>
</evidence>
<dbReference type="PANTHER" id="PTHR30580">
    <property type="entry name" value="PRIMOSOMAL PROTEIN N"/>
    <property type="match status" value="1"/>
</dbReference>
<dbReference type="GO" id="GO:0003677">
    <property type="term" value="F:DNA binding"/>
    <property type="evidence" value="ECO:0007669"/>
    <property type="project" value="UniProtKB-KW"/>
</dbReference>
<evidence type="ECO:0000256" key="3">
    <source>
        <dbReference type="ARBA" id="ARBA00023125"/>
    </source>
</evidence>
<dbReference type="PANTHER" id="PTHR30580:SF1">
    <property type="entry name" value="COMF OPERON PROTEIN 1"/>
    <property type="match status" value="1"/>
</dbReference>
<keyword evidence="1" id="KW-0547">Nucleotide-binding</keyword>
<dbReference type="Proteomes" id="UP000198892">
    <property type="component" value="Unassembled WGS sequence"/>
</dbReference>
<dbReference type="EMBL" id="FOXD01000023">
    <property type="protein sequence ID" value="SFQ24571.1"/>
    <property type="molecule type" value="Genomic_DNA"/>
</dbReference>
<evidence type="ECO:0000313" key="5">
    <source>
        <dbReference type="EMBL" id="SFQ24571.1"/>
    </source>
</evidence>